<proteinExistence type="predicted"/>
<name>A0AC35TTD8_9BILA</name>
<evidence type="ECO:0000313" key="2">
    <source>
        <dbReference type="WBParaSite" id="RSKR_0000377100.1"/>
    </source>
</evidence>
<accession>A0AC35TTD8</accession>
<protein>
    <submittedName>
        <fullName evidence="2">Annexin</fullName>
    </submittedName>
</protein>
<organism evidence="1 2">
    <name type="scientific">Rhabditophanes sp. KR3021</name>
    <dbReference type="NCBI Taxonomy" id="114890"/>
    <lineage>
        <taxon>Eukaryota</taxon>
        <taxon>Metazoa</taxon>
        <taxon>Ecdysozoa</taxon>
        <taxon>Nematoda</taxon>
        <taxon>Chromadorea</taxon>
        <taxon>Rhabditida</taxon>
        <taxon>Tylenchina</taxon>
        <taxon>Panagrolaimomorpha</taxon>
        <taxon>Strongyloidoidea</taxon>
        <taxon>Alloionematidae</taxon>
        <taxon>Rhabditophanes</taxon>
    </lineage>
</organism>
<dbReference type="Proteomes" id="UP000095286">
    <property type="component" value="Unplaced"/>
</dbReference>
<evidence type="ECO:0000313" key="1">
    <source>
        <dbReference type="Proteomes" id="UP000095286"/>
    </source>
</evidence>
<reference evidence="2" key="1">
    <citation type="submission" date="2016-11" db="UniProtKB">
        <authorList>
            <consortium name="WormBaseParasite"/>
        </authorList>
    </citation>
    <scope>IDENTIFICATION</scope>
    <source>
        <strain evidence="2">KR3021</strain>
    </source>
</reference>
<dbReference type="WBParaSite" id="RSKR_0000377100.1">
    <property type="protein sequence ID" value="RSKR_0000377100.1"/>
    <property type="gene ID" value="RSKR_0000377100"/>
</dbReference>
<sequence length="502" mass="55624">MSYHNNGGQHGGQHSGYQNDEYASSAQSFNSIPQAYGSNRQPNTGYPSQPYGSNQAPSTPVYPIGFTQTGPPQGFNQPGYPSQGYNQPRYPSQGYNQPGYPSQPSANPGYPPQSSANPGYLPQGFNQQPTYSPQPSVGYGSAFNQPSYPPPPIGNQLNYPQASYTNQPAAQQTNRPDQYQKTSIMNYSNPSVRMSANFNANTDAEALRKAMKGFGCNNTKVIEVLCARTNYQRQEIARAFKGMYGKDLISDLKSELHGDFEDLIIALMTPPAVFDAEQIKRAVRGFGTREHVLIECMVTRTRAQIAELKMVYKNLYKTELERDLIGDTSSWFQRILVALCAGNRDESGFTDPLKANQDARNLYKAGEKRLGTDESEFLKVFCSQSLPQLLLVLQEYKKVAGHGVDKAIASEFSGDIRDTLMAIVKVVENKALYFAELLENSMKGMGTRDTDLIRLVVTRSEIDLADIRQEFEKRYGRSLEKTIAGDCSGAYKEGLIKLVKGN</sequence>